<feature type="transmembrane region" description="Helical" evidence="1">
    <location>
        <begin position="450"/>
        <end position="473"/>
    </location>
</feature>
<feature type="transmembrane region" description="Helical" evidence="1">
    <location>
        <begin position="239"/>
        <end position="259"/>
    </location>
</feature>
<organism evidence="2 3">
    <name type="scientific">Fodinibius sediminis</name>
    <dbReference type="NCBI Taxonomy" id="1214077"/>
    <lineage>
        <taxon>Bacteria</taxon>
        <taxon>Pseudomonadati</taxon>
        <taxon>Balneolota</taxon>
        <taxon>Balneolia</taxon>
        <taxon>Balneolales</taxon>
        <taxon>Balneolaceae</taxon>
        <taxon>Fodinibius</taxon>
    </lineage>
</organism>
<gene>
    <name evidence="2" type="ORF">SAMN06265218_106187</name>
</gene>
<dbReference type="RefSeq" id="WP_142714173.1">
    <property type="nucleotide sequence ID" value="NZ_FXTH01000006.1"/>
</dbReference>
<dbReference type="Proteomes" id="UP000317593">
    <property type="component" value="Unassembled WGS sequence"/>
</dbReference>
<feature type="transmembrane region" description="Helical" evidence="1">
    <location>
        <begin position="504"/>
        <end position="524"/>
    </location>
</feature>
<feature type="transmembrane region" description="Helical" evidence="1">
    <location>
        <begin position="107"/>
        <end position="130"/>
    </location>
</feature>
<feature type="transmembrane region" description="Helical" evidence="1">
    <location>
        <begin position="357"/>
        <end position="381"/>
    </location>
</feature>
<evidence type="ECO:0000313" key="2">
    <source>
        <dbReference type="EMBL" id="SMO60376.1"/>
    </source>
</evidence>
<keyword evidence="1" id="KW-0472">Membrane</keyword>
<feature type="transmembrane region" description="Helical" evidence="1">
    <location>
        <begin position="480"/>
        <end position="498"/>
    </location>
</feature>
<feature type="transmembrane region" description="Helical" evidence="1">
    <location>
        <begin position="315"/>
        <end position="337"/>
    </location>
</feature>
<proteinExistence type="predicted"/>
<sequence>MRGITTRKIDSAFIKELSGRVRRHLPNPTSKYAVAIQLELMGITDRKLRERMDSATLFGIAGRVYEQIQEDIAGEKEAKQHQHSFNLSAAQIWERVGAFLKYYGSGLIFMAPMFSQILSVIFIGYSLWAWLYFNELQATVVAIGTIIAFIATGGINLVTGREISFYMGQENYELSYRVASKNVITGLFSLVGMGVLVYALNIVIPFFPHQLMILSSVYAFFIGIWLLSSTVLYALQKNFMILLSVIVGTIVLVVVMDGYDFGIYFAHWIGMFVSSLVMILYGFIYFNRLMAESDQSTTGQGLPRFEVRYYNNYRYFIYGTCYFLFLFIDRIMAWSTGTPPPAYIIWFDTSYELGMDWALICLVFITASLEYSINRFSNLILPFQKKTDIQYQKDFENFFRHYYVRQLVLLMVVGIISILGSYFLVTSLKDLAGDVEIVKDFFSSKILTKVFWLASIGYLFTSFGLLNTLFFFTLGRPQKIVKAITSAILINILVGFVSSRMVSYEYAVLGLVAGGITFAAITTYDTRKLFKNLHYYYYSAY</sequence>
<accession>A0A521CLS2</accession>
<feature type="transmembrane region" description="Helical" evidence="1">
    <location>
        <begin position="136"/>
        <end position="158"/>
    </location>
</feature>
<dbReference type="AlphaFoldDB" id="A0A521CLS2"/>
<feature type="transmembrane region" description="Helical" evidence="1">
    <location>
        <begin position="179"/>
        <end position="200"/>
    </location>
</feature>
<dbReference type="EMBL" id="FXTH01000006">
    <property type="protein sequence ID" value="SMO60376.1"/>
    <property type="molecule type" value="Genomic_DNA"/>
</dbReference>
<reference evidence="2 3" key="1">
    <citation type="submission" date="2017-05" db="EMBL/GenBank/DDBJ databases">
        <authorList>
            <person name="Varghese N."/>
            <person name="Submissions S."/>
        </authorList>
    </citation>
    <scope>NUCLEOTIDE SEQUENCE [LARGE SCALE GENOMIC DNA]</scope>
    <source>
        <strain evidence="2 3">DSM 21194</strain>
    </source>
</reference>
<evidence type="ECO:0000256" key="1">
    <source>
        <dbReference type="SAM" id="Phobius"/>
    </source>
</evidence>
<name>A0A521CLS2_9BACT</name>
<feature type="transmembrane region" description="Helical" evidence="1">
    <location>
        <begin position="206"/>
        <end position="227"/>
    </location>
</feature>
<feature type="transmembrane region" description="Helical" evidence="1">
    <location>
        <begin position="265"/>
        <end position="286"/>
    </location>
</feature>
<keyword evidence="1" id="KW-0812">Transmembrane</keyword>
<keyword evidence="1" id="KW-1133">Transmembrane helix</keyword>
<protein>
    <recommendedName>
        <fullName evidence="4">Membrane protein involved in the export of O-antigen and teichoic acid</fullName>
    </recommendedName>
</protein>
<feature type="transmembrane region" description="Helical" evidence="1">
    <location>
        <begin position="402"/>
        <end position="425"/>
    </location>
</feature>
<evidence type="ECO:0000313" key="3">
    <source>
        <dbReference type="Proteomes" id="UP000317593"/>
    </source>
</evidence>
<dbReference type="OrthoDB" id="442385at2"/>
<keyword evidence="3" id="KW-1185">Reference proteome</keyword>
<evidence type="ECO:0008006" key="4">
    <source>
        <dbReference type="Google" id="ProtNLM"/>
    </source>
</evidence>